<dbReference type="AlphaFoldDB" id="A0A2N1NAV3"/>
<protein>
    <recommendedName>
        <fullName evidence="3">DUF7869 domain-containing protein</fullName>
    </recommendedName>
</protein>
<comment type="caution">
    <text evidence="4">The sequence shown here is derived from an EMBL/GenBank/DDBJ whole genome shotgun (WGS) entry which is preliminary data.</text>
</comment>
<evidence type="ECO:0000256" key="1">
    <source>
        <dbReference type="SAM" id="Coils"/>
    </source>
</evidence>
<evidence type="ECO:0000313" key="5">
    <source>
        <dbReference type="Proteomes" id="UP000233469"/>
    </source>
</evidence>
<feature type="region of interest" description="Disordered" evidence="2">
    <location>
        <begin position="31"/>
        <end position="50"/>
    </location>
</feature>
<feature type="domain" description="DUF7869" evidence="3">
    <location>
        <begin position="407"/>
        <end position="593"/>
    </location>
</feature>
<evidence type="ECO:0000256" key="2">
    <source>
        <dbReference type="SAM" id="MobiDB-lite"/>
    </source>
</evidence>
<reference evidence="4 5" key="2">
    <citation type="submission" date="2017-10" db="EMBL/GenBank/DDBJ databases">
        <title>Extensive intraspecific genome diversity in a model arbuscular mycorrhizal fungus.</title>
        <authorList>
            <person name="Chen E.C.H."/>
            <person name="Morin E."/>
            <person name="Baudet D."/>
            <person name="Noel J."/>
            <person name="Ndikumana S."/>
            <person name="Charron P."/>
            <person name="St-Onge C."/>
            <person name="Giorgi J."/>
            <person name="Grigoriev I.V."/>
            <person name="Roux C."/>
            <person name="Martin F.M."/>
            <person name="Corradi N."/>
        </authorList>
    </citation>
    <scope>NUCLEOTIDE SEQUENCE [LARGE SCALE GENOMIC DNA]</scope>
    <source>
        <strain evidence="4 5">C2</strain>
    </source>
</reference>
<dbReference type="VEuPathDB" id="FungiDB:FUN_006112"/>
<keyword evidence="1" id="KW-0175">Coiled coil</keyword>
<dbReference type="VEuPathDB" id="FungiDB:RhiirFUN_018897"/>
<name>A0A2N1NAV3_9GLOM</name>
<sequence length="658" mass="76634">MEYGIYFNNDSENNTILSALEELENTFFAENSSCESEKNTTDDDENTSDEEITSMDKNFENLHLNNFEFIENTDNYIEDKVYDDLKLKVKKVFESGKCSCNPNCFEKIGYERFLERRAEFEGLDKTMRDMVIKGQLIAFEKEEGRTKNKKYSRYNFCFNNNLSICRATYLALVGVSHHYLDNIKKHLQEHGLGERIHGNTGNTPKNMNRVEVNYSLAYEIHEFLKNYANMHGMPSPGRKFSKFTTPVVFLPTNFSYASVYRDYVQAYKDEHGSEIRIIAKTTFINTWKTLIPSLQFMSPKSDLCDTCERMKMNIQFATEQEKKLEVTENYLDHLNRAKQERDYYNANIKRAVEDGKCNPNNTLDKSQILFKTFNGSAHITYDWAQNVLIPYSPQQIGSLFFKSPRKVHLFGVCNTGNFPHTEQTNYVIDEGEMPDDGKQGKGVNCTLSLVWNAIQKYNCGEKKLVITCDNCVGQNKNNYSLFFYSWLIDRGLYDEIELNFMIPGHTKFICDSCFGLIKILYRKSKVNTLDDIVSVINHSTLVHLNVSQCYLNGEGFQYYNFKDYFKNFKKLPNIQKHHHFYFTSKHPRVVFYKDKLEDDYKSTTICSFSFDSDILPSTINVRTLSLKRQEELHKEIAPYVDLPFRDITCPKPSGSEKI</sequence>
<reference evidence="4 5" key="1">
    <citation type="submission" date="2016-04" db="EMBL/GenBank/DDBJ databases">
        <title>Genome analyses suggest a sexual origin of heterokaryosis in a supposedly ancient asexual fungus.</title>
        <authorList>
            <person name="Ropars J."/>
            <person name="Sedzielewska K."/>
            <person name="Noel J."/>
            <person name="Charron P."/>
            <person name="Farinelli L."/>
            <person name="Marton T."/>
            <person name="Kruger M."/>
            <person name="Pelin A."/>
            <person name="Brachmann A."/>
            <person name="Corradi N."/>
        </authorList>
    </citation>
    <scope>NUCLEOTIDE SEQUENCE [LARGE SCALE GENOMIC DNA]</scope>
    <source>
        <strain evidence="4 5">C2</strain>
    </source>
</reference>
<dbReference type="Proteomes" id="UP000233469">
    <property type="component" value="Unassembled WGS sequence"/>
</dbReference>
<proteinExistence type="predicted"/>
<organism evidence="4 5">
    <name type="scientific">Rhizophagus irregularis</name>
    <dbReference type="NCBI Taxonomy" id="588596"/>
    <lineage>
        <taxon>Eukaryota</taxon>
        <taxon>Fungi</taxon>
        <taxon>Fungi incertae sedis</taxon>
        <taxon>Mucoromycota</taxon>
        <taxon>Glomeromycotina</taxon>
        <taxon>Glomeromycetes</taxon>
        <taxon>Glomerales</taxon>
        <taxon>Glomeraceae</taxon>
        <taxon>Rhizophagus</taxon>
    </lineage>
</organism>
<dbReference type="Pfam" id="PF25273">
    <property type="entry name" value="DUF7869"/>
    <property type="match status" value="1"/>
</dbReference>
<evidence type="ECO:0000313" key="4">
    <source>
        <dbReference type="EMBL" id="PKK71046.1"/>
    </source>
</evidence>
<gene>
    <name evidence="4" type="ORF">RhiirC2_828953</name>
</gene>
<dbReference type="EMBL" id="LLXL01000552">
    <property type="protein sequence ID" value="PKK71046.1"/>
    <property type="molecule type" value="Genomic_DNA"/>
</dbReference>
<evidence type="ECO:0000259" key="3">
    <source>
        <dbReference type="Pfam" id="PF25273"/>
    </source>
</evidence>
<dbReference type="VEuPathDB" id="FungiDB:RhiirA1_541563"/>
<dbReference type="VEuPathDB" id="FungiDB:FUN_017406"/>
<dbReference type="VEuPathDB" id="FungiDB:RhiirFUN_015283"/>
<feature type="coiled-coil region" evidence="1">
    <location>
        <begin position="307"/>
        <end position="354"/>
    </location>
</feature>
<dbReference type="PANTHER" id="PTHR34415:SF1">
    <property type="entry name" value="INTEGRASE CATALYTIC DOMAIN-CONTAINING PROTEIN"/>
    <property type="match status" value="1"/>
</dbReference>
<dbReference type="PANTHER" id="PTHR34415">
    <property type="entry name" value="INTEGRASE CATALYTIC DOMAIN-CONTAINING PROTEIN"/>
    <property type="match status" value="1"/>
</dbReference>
<accession>A0A2N1NAV3</accession>
<dbReference type="InterPro" id="IPR057191">
    <property type="entry name" value="DUF7869"/>
</dbReference>